<sequence length="215" mass="24963">MLKFFKKMLFRNDYASEAAQSVEITATKIPPIVLPVQDEFLSPTLLNQFKQFEVVTLKKGTILYHGSREKSIFTEFNVNSRSLNGSRKWTTEDKIYAINYAFCDRHTNLGKPLLWKLKLTEDIKCLHGSQFKLIPFSPWSEDAFPSKLPDNYSKYAEELLGEQKSQILLDHFEENMYTEILIANHTNVIEIIDVFELPDNKDKAINFAKNMKKNS</sequence>
<protein>
    <submittedName>
        <fullName evidence="1">Uncharacterized protein</fullName>
    </submittedName>
</protein>
<keyword evidence="2" id="KW-1185">Reference proteome</keyword>
<proteinExistence type="predicted"/>
<name>A0AAX0YSP7_9GAMM</name>
<accession>A0AAX0YSP7</accession>
<dbReference type="RefSeq" id="WP_045067211.1">
    <property type="nucleotide sequence ID" value="NZ_JAUZMV010000006.1"/>
</dbReference>
<evidence type="ECO:0000313" key="1">
    <source>
        <dbReference type="EMBL" id="PSX43983.1"/>
    </source>
</evidence>
<dbReference type="Proteomes" id="UP000240728">
    <property type="component" value="Unassembled WGS sequence"/>
</dbReference>
<comment type="caution">
    <text evidence="1">The sequence shown here is derived from an EMBL/GenBank/DDBJ whole genome shotgun (WGS) entry which is preliminary data.</text>
</comment>
<dbReference type="EMBL" id="PYOZ01000010">
    <property type="protein sequence ID" value="PSX43983.1"/>
    <property type="molecule type" value="Genomic_DNA"/>
</dbReference>
<organism evidence="1 2">
    <name type="scientific">Photobacterium kishitanii</name>
    <dbReference type="NCBI Taxonomy" id="318456"/>
    <lineage>
        <taxon>Bacteria</taxon>
        <taxon>Pseudomonadati</taxon>
        <taxon>Pseudomonadota</taxon>
        <taxon>Gammaproteobacteria</taxon>
        <taxon>Vibrionales</taxon>
        <taxon>Vibrionaceae</taxon>
        <taxon>Photobacterium</taxon>
    </lineage>
</organism>
<reference evidence="1 2" key="1">
    <citation type="submission" date="2018-01" db="EMBL/GenBank/DDBJ databases">
        <title>Whole genome sequencing of Histamine producing bacteria.</title>
        <authorList>
            <person name="Butler K."/>
        </authorList>
    </citation>
    <scope>NUCLEOTIDE SEQUENCE [LARGE SCALE GENOMIC DNA]</scope>
    <source>
        <strain evidence="1 2">A1-4</strain>
    </source>
</reference>
<evidence type="ECO:0000313" key="2">
    <source>
        <dbReference type="Proteomes" id="UP000240728"/>
    </source>
</evidence>
<dbReference type="AlphaFoldDB" id="A0AAX0YSP7"/>
<gene>
    <name evidence="1" type="ORF">C0W53_15235</name>
</gene>